<organism evidence="2 3">
    <name type="scientific">Trichuris muris</name>
    <name type="common">Mouse whipworm</name>
    <dbReference type="NCBI Taxonomy" id="70415"/>
    <lineage>
        <taxon>Eukaryota</taxon>
        <taxon>Metazoa</taxon>
        <taxon>Ecdysozoa</taxon>
        <taxon>Nematoda</taxon>
        <taxon>Enoplea</taxon>
        <taxon>Dorylaimia</taxon>
        <taxon>Trichinellida</taxon>
        <taxon>Trichuridae</taxon>
        <taxon>Trichuris</taxon>
    </lineage>
</organism>
<protein>
    <recommendedName>
        <fullName evidence="1">Retrovirus-related Pol polyprotein from transposon TNT 1-94-like beta-barrel domain-containing protein</fullName>
    </recommendedName>
</protein>
<keyword evidence="2" id="KW-1185">Reference proteome</keyword>
<evidence type="ECO:0000259" key="1">
    <source>
        <dbReference type="Pfam" id="PF22936"/>
    </source>
</evidence>
<evidence type="ECO:0000313" key="3">
    <source>
        <dbReference type="WBParaSite" id="TMUE_2000006244.1"/>
    </source>
</evidence>
<evidence type="ECO:0000313" key="2">
    <source>
        <dbReference type="Proteomes" id="UP000046395"/>
    </source>
</evidence>
<accession>A0A5S6QGC6</accession>
<feature type="domain" description="Retrovirus-related Pol polyprotein from transposon TNT 1-94-like beta-barrel" evidence="1">
    <location>
        <begin position="29"/>
        <end position="56"/>
    </location>
</feature>
<dbReference type="Pfam" id="PF22936">
    <property type="entry name" value="Pol_BBD"/>
    <property type="match status" value="1"/>
</dbReference>
<proteinExistence type="predicted"/>
<sequence length="78" mass="8889">MLYLQRVAFGTSPGPVFSAKKLPRGRVQALLLKNVLYVPEIQGNLLSAKRMAEHGFQVTFRSIKCKTRRKSQQKTLQE</sequence>
<dbReference type="AlphaFoldDB" id="A0A5S6QGC6"/>
<reference evidence="3" key="1">
    <citation type="submission" date="2019-12" db="UniProtKB">
        <authorList>
            <consortium name="WormBaseParasite"/>
        </authorList>
    </citation>
    <scope>IDENTIFICATION</scope>
</reference>
<dbReference type="WBParaSite" id="TMUE_2000006244.1">
    <property type="protein sequence ID" value="TMUE_2000006244.1"/>
    <property type="gene ID" value="WBGene00299528"/>
</dbReference>
<dbReference type="Proteomes" id="UP000046395">
    <property type="component" value="Unassembled WGS sequence"/>
</dbReference>
<name>A0A5S6QGC6_TRIMR</name>
<dbReference type="InterPro" id="IPR054722">
    <property type="entry name" value="PolX-like_BBD"/>
</dbReference>